<comment type="pathway">
    <text evidence="1">Amino-acid biosynthesis; L-asparagine biosynthesis; L-asparagine from L-aspartate (L-Gln route): step 1/1.</text>
</comment>
<comment type="catalytic activity">
    <reaction evidence="3">
        <text>L-aspartate + L-glutamine + ATP + H2O = L-asparagine + L-glutamate + AMP + diphosphate + H(+)</text>
        <dbReference type="Rhea" id="RHEA:12228"/>
        <dbReference type="ChEBI" id="CHEBI:15377"/>
        <dbReference type="ChEBI" id="CHEBI:15378"/>
        <dbReference type="ChEBI" id="CHEBI:29985"/>
        <dbReference type="ChEBI" id="CHEBI:29991"/>
        <dbReference type="ChEBI" id="CHEBI:30616"/>
        <dbReference type="ChEBI" id="CHEBI:33019"/>
        <dbReference type="ChEBI" id="CHEBI:58048"/>
        <dbReference type="ChEBI" id="CHEBI:58359"/>
        <dbReference type="ChEBI" id="CHEBI:456215"/>
        <dbReference type="EC" id="6.3.5.4"/>
    </reaction>
</comment>
<dbReference type="Gene3D" id="3.60.20.10">
    <property type="entry name" value="Glutamine Phosphoribosylpyrophosphate, subunit 1, domain 1"/>
    <property type="match status" value="1"/>
</dbReference>
<evidence type="ECO:0000256" key="3">
    <source>
        <dbReference type="ARBA" id="ARBA00048741"/>
    </source>
</evidence>
<dbReference type="Pfam" id="PF00733">
    <property type="entry name" value="Asn_synthase"/>
    <property type="match status" value="1"/>
</dbReference>
<dbReference type="Pfam" id="PF13537">
    <property type="entry name" value="GATase_7"/>
    <property type="match status" value="1"/>
</dbReference>
<dbReference type="Gene3D" id="3.40.50.620">
    <property type="entry name" value="HUPs"/>
    <property type="match status" value="1"/>
</dbReference>
<dbReference type="InterPro" id="IPR029055">
    <property type="entry name" value="Ntn_hydrolases_N"/>
</dbReference>
<dbReference type="AlphaFoldDB" id="A0A857JQZ3"/>
<evidence type="ECO:0000259" key="5">
    <source>
        <dbReference type="Pfam" id="PF13537"/>
    </source>
</evidence>
<dbReference type="KEGG" id="pmes:FX988_03856"/>
<dbReference type="EMBL" id="CP047656">
    <property type="protein sequence ID" value="QHJ13590.1"/>
    <property type="molecule type" value="Genomic_DNA"/>
</dbReference>
<protein>
    <recommendedName>
        <fullName evidence="2">asparagine synthase (glutamine-hydrolyzing)</fullName>
        <ecNumber evidence="2">6.3.5.4</ecNumber>
    </recommendedName>
</protein>
<evidence type="ECO:0000256" key="2">
    <source>
        <dbReference type="ARBA" id="ARBA00012737"/>
    </source>
</evidence>
<dbReference type="OrthoDB" id="9763290at2"/>
<dbReference type="Proteomes" id="UP000464524">
    <property type="component" value="Chromosome"/>
</dbReference>
<evidence type="ECO:0000313" key="7">
    <source>
        <dbReference type="Proteomes" id="UP000464524"/>
    </source>
</evidence>
<dbReference type="InterPro" id="IPR001962">
    <property type="entry name" value="Asn_synthase"/>
</dbReference>
<dbReference type="InterPro" id="IPR051786">
    <property type="entry name" value="ASN_synthetase/amidase"/>
</dbReference>
<accession>A0A857JQZ3</accession>
<dbReference type="SUPFAM" id="SSF56235">
    <property type="entry name" value="N-terminal nucleophile aminohydrolases (Ntn hydrolases)"/>
    <property type="match status" value="1"/>
</dbReference>
<dbReference type="EC" id="6.3.5.4" evidence="2"/>
<organism evidence="6 7">
    <name type="scientific">Paraglaciecola mesophila</name>
    <dbReference type="NCBI Taxonomy" id="197222"/>
    <lineage>
        <taxon>Bacteria</taxon>
        <taxon>Pseudomonadati</taxon>
        <taxon>Pseudomonadota</taxon>
        <taxon>Gammaproteobacteria</taxon>
        <taxon>Alteromonadales</taxon>
        <taxon>Alteromonadaceae</taxon>
        <taxon>Paraglaciecola</taxon>
    </lineage>
</organism>
<dbReference type="GO" id="GO:0004066">
    <property type="term" value="F:asparagine synthase (glutamine-hydrolyzing) activity"/>
    <property type="evidence" value="ECO:0007669"/>
    <property type="project" value="UniProtKB-EC"/>
</dbReference>
<evidence type="ECO:0000259" key="4">
    <source>
        <dbReference type="Pfam" id="PF00733"/>
    </source>
</evidence>
<evidence type="ECO:0000256" key="1">
    <source>
        <dbReference type="ARBA" id="ARBA00005187"/>
    </source>
</evidence>
<sequence length="559" mass="65112">MPGIYGYTKNESNEDNIHLMSTALIVDSNDLIIDDIVNDSSIQMSHIHLKSTKNHKKTFNKNGIFISIQGEKYNYIENTFEELLYESYINQKLKDILSKIDGYFHAIIYDSINKKVHLITDRYGMSLLYYCYTDNKLAWSAEVKGLLALPRTDYTLNEVAINSFLELGYLVENETLLKNIELVPPSTIISYDLKSSNLEQTTYWKWSEIKLQNVSFDSAVEQLGTLFLASVKKRFSPDEKMGVSLSGGLDSRAIIAAVNTLYPDYIGELYTFGIEGCDDIEIAKIVAKKTKWKHTIYNFSESNWFESRFNSIWRTDGMLSMMHMHGIEFLEEVSNKITFNLNGYAGDVVCGGGWLNHLPLDKQANNSDLKQFYKNQTDRVDFDSDFYAIDKCEPHLLMNRVRRFTNMGSVNSLHKITQRKPFFDNNLIEFVYSLPDYYRKDNKLYADMLIKFFPDFFENIPWQKTRKTLLGKESNLLSYPKISRGYINYAKGIRDEEVLRKITNMLHYESSRYSKFTNIDPISQYLNPHLASFKVNHVENIFRFVTLEYYLQRTSIFQS</sequence>
<dbReference type="GO" id="GO:0006529">
    <property type="term" value="P:asparagine biosynthetic process"/>
    <property type="evidence" value="ECO:0007669"/>
    <property type="project" value="InterPro"/>
</dbReference>
<dbReference type="SUPFAM" id="SSF52402">
    <property type="entry name" value="Adenine nucleotide alpha hydrolases-like"/>
    <property type="match status" value="1"/>
</dbReference>
<dbReference type="InterPro" id="IPR017932">
    <property type="entry name" value="GATase_2_dom"/>
</dbReference>
<dbReference type="PANTHER" id="PTHR43284:SF1">
    <property type="entry name" value="ASPARAGINE SYNTHETASE"/>
    <property type="match status" value="1"/>
</dbReference>
<evidence type="ECO:0000313" key="6">
    <source>
        <dbReference type="EMBL" id="QHJ13590.1"/>
    </source>
</evidence>
<keyword evidence="7" id="KW-1185">Reference proteome</keyword>
<dbReference type="RefSeq" id="WP_160181690.1">
    <property type="nucleotide sequence ID" value="NZ_CP047656.1"/>
</dbReference>
<gene>
    <name evidence="6" type="ORF">FX988_03856</name>
</gene>
<keyword evidence="6" id="KW-0436">Ligase</keyword>
<feature type="domain" description="Glutamine amidotransferase type-2" evidence="5">
    <location>
        <begin position="71"/>
        <end position="148"/>
    </location>
</feature>
<dbReference type="InterPro" id="IPR014729">
    <property type="entry name" value="Rossmann-like_a/b/a_fold"/>
</dbReference>
<reference evidence="6 7" key="1">
    <citation type="submission" date="2019-12" db="EMBL/GenBank/DDBJ databases">
        <title>Genome sequencing and assembly of endphytes of Porphyra tenera.</title>
        <authorList>
            <person name="Park J.M."/>
            <person name="Shin R."/>
            <person name="Jo S.H."/>
        </authorList>
    </citation>
    <scope>NUCLEOTIDE SEQUENCE [LARGE SCALE GENOMIC DNA]</scope>
    <source>
        <strain evidence="6 7">GPM4</strain>
    </source>
</reference>
<feature type="domain" description="Asparagine synthetase" evidence="4">
    <location>
        <begin position="225"/>
        <end position="406"/>
    </location>
</feature>
<dbReference type="PANTHER" id="PTHR43284">
    <property type="entry name" value="ASPARAGINE SYNTHETASE (GLUTAMINE-HYDROLYZING)"/>
    <property type="match status" value="1"/>
</dbReference>
<proteinExistence type="predicted"/>
<name>A0A857JQZ3_9ALTE</name>
<dbReference type="GO" id="GO:0005829">
    <property type="term" value="C:cytosol"/>
    <property type="evidence" value="ECO:0007669"/>
    <property type="project" value="TreeGrafter"/>
</dbReference>